<protein>
    <submittedName>
        <fullName evidence="1">Uncharacterized protein</fullName>
    </submittedName>
</protein>
<evidence type="ECO:0000313" key="2">
    <source>
        <dbReference type="Proteomes" id="UP000297910"/>
    </source>
</evidence>
<proteinExistence type="predicted"/>
<keyword evidence="2" id="KW-1185">Reference proteome</keyword>
<name>A0A4Z1FUC9_9HELO</name>
<dbReference type="Proteomes" id="UP000297910">
    <property type="component" value="Unassembled WGS sequence"/>
</dbReference>
<evidence type="ECO:0000313" key="1">
    <source>
        <dbReference type="EMBL" id="TGO25261.1"/>
    </source>
</evidence>
<organism evidence="1 2">
    <name type="scientific">Botrytis paeoniae</name>
    <dbReference type="NCBI Taxonomy" id="278948"/>
    <lineage>
        <taxon>Eukaryota</taxon>
        <taxon>Fungi</taxon>
        <taxon>Dikarya</taxon>
        <taxon>Ascomycota</taxon>
        <taxon>Pezizomycotina</taxon>
        <taxon>Leotiomycetes</taxon>
        <taxon>Helotiales</taxon>
        <taxon>Sclerotiniaceae</taxon>
        <taxon>Botrytis</taxon>
    </lineage>
</organism>
<dbReference type="EMBL" id="PQXI01000084">
    <property type="protein sequence ID" value="TGO25261.1"/>
    <property type="molecule type" value="Genomic_DNA"/>
</dbReference>
<dbReference type="AlphaFoldDB" id="A0A4Z1FUC9"/>
<reference evidence="1 2" key="1">
    <citation type="submission" date="2017-12" db="EMBL/GenBank/DDBJ databases">
        <title>Comparative genomics of Botrytis spp.</title>
        <authorList>
            <person name="Valero-Jimenez C.A."/>
            <person name="Tapia P."/>
            <person name="Veloso J."/>
            <person name="Silva-Moreno E."/>
            <person name="Staats M."/>
            <person name="Valdes J.H."/>
            <person name="Van Kan J.A.L."/>
        </authorList>
    </citation>
    <scope>NUCLEOTIDE SEQUENCE [LARGE SCALE GENOMIC DNA]</scope>
    <source>
        <strain evidence="1 2">Bp0003</strain>
    </source>
</reference>
<comment type="caution">
    <text evidence="1">The sequence shown here is derived from an EMBL/GenBank/DDBJ whole genome shotgun (WGS) entry which is preliminary data.</text>
</comment>
<sequence length="67" mass="7528">MEDIPMERNYVLVATDLDYMLCIAAWGLGGEIGQAVVELCEWGFLIQVKKTQEADGLNLKLIMENSH</sequence>
<accession>A0A4Z1FUC9</accession>
<gene>
    <name evidence="1" type="ORF">BPAE_0084g00280</name>
</gene>